<dbReference type="AlphaFoldDB" id="A0A7W6EEA9"/>
<dbReference type="RefSeq" id="WP_183196653.1">
    <property type="nucleotide sequence ID" value="NZ_JACIEK010000001.1"/>
</dbReference>
<accession>A0A7W6EEA9</accession>
<dbReference type="InterPro" id="IPR008311">
    <property type="entry name" value="UCP028101"/>
</dbReference>
<protein>
    <recommendedName>
        <fullName evidence="3">DUF1513 domain-containing protein</fullName>
    </recommendedName>
</protein>
<dbReference type="EMBL" id="JACIEK010000001">
    <property type="protein sequence ID" value="MBB3996209.1"/>
    <property type="molecule type" value="Genomic_DNA"/>
</dbReference>
<keyword evidence="2" id="KW-1185">Reference proteome</keyword>
<sequence>MSLLLPLDRRTFLKAAGASFAAALAPGAAESVERADLLFASACDLPGGGSACAVFDEWGRIVARVDLPDRGHDVTFDPMSGRAVVFARRPSTFAAVFDPASGATEKLIASEPGRHFFGHGFFSPDGAILYATENDYDAARGLIGLYDARSGFRRIGEFETGGTDPHEALLMPDGETIVIANGGIETHPDFGRQKLNLATMEPSLVFIRRRDGTLLERHVLPKALHQLSIRHLAIDAGGAVWFGCQYEGAESDRPMLGGRARLGEELKLVDLDEVTLASLSNYVGSVACSRDGSRVAMASPRGNTVLVLETAAGTPLERISMREGCGLAPDRSRTGWIATGGNGLVRHLPSADAASERAEVVWDNHILAFA</sequence>
<evidence type="ECO:0000313" key="1">
    <source>
        <dbReference type="EMBL" id="MBB3996209.1"/>
    </source>
</evidence>
<dbReference type="Proteomes" id="UP000542776">
    <property type="component" value="Unassembled WGS sequence"/>
</dbReference>
<dbReference type="Pfam" id="PF07433">
    <property type="entry name" value="DUF1513"/>
    <property type="match status" value="1"/>
</dbReference>
<dbReference type="InterPro" id="IPR011044">
    <property type="entry name" value="Quino_amine_DH_bsu"/>
</dbReference>
<evidence type="ECO:0008006" key="3">
    <source>
        <dbReference type="Google" id="ProtNLM"/>
    </source>
</evidence>
<name>A0A7W6EEA9_9HYPH</name>
<dbReference type="PIRSF" id="PIRSF028101">
    <property type="entry name" value="UCP028101"/>
    <property type="match status" value="1"/>
</dbReference>
<comment type="caution">
    <text evidence="1">The sequence shown here is derived from an EMBL/GenBank/DDBJ whole genome shotgun (WGS) entry which is preliminary data.</text>
</comment>
<dbReference type="Gene3D" id="2.130.10.10">
    <property type="entry name" value="YVTN repeat-like/Quinoprotein amine dehydrogenase"/>
    <property type="match status" value="1"/>
</dbReference>
<proteinExistence type="predicted"/>
<dbReference type="InterPro" id="IPR015943">
    <property type="entry name" value="WD40/YVTN_repeat-like_dom_sf"/>
</dbReference>
<gene>
    <name evidence="1" type="ORF">GGR04_000030</name>
</gene>
<dbReference type="SUPFAM" id="SSF50969">
    <property type="entry name" value="YVTN repeat-like/Quinoprotein amine dehydrogenase"/>
    <property type="match status" value="1"/>
</dbReference>
<dbReference type="InterPro" id="IPR006311">
    <property type="entry name" value="TAT_signal"/>
</dbReference>
<dbReference type="PROSITE" id="PS51318">
    <property type="entry name" value="TAT"/>
    <property type="match status" value="1"/>
</dbReference>
<evidence type="ECO:0000313" key="2">
    <source>
        <dbReference type="Proteomes" id="UP000542776"/>
    </source>
</evidence>
<organism evidence="1 2">
    <name type="scientific">Aureimonas pseudogalii</name>
    <dbReference type="NCBI Taxonomy" id="1744844"/>
    <lineage>
        <taxon>Bacteria</taxon>
        <taxon>Pseudomonadati</taxon>
        <taxon>Pseudomonadota</taxon>
        <taxon>Alphaproteobacteria</taxon>
        <taxon>Hyphomicrobiales</taxon>
        <taxon>Aurantimonadaceae</taxon>
        <taxon>Aureimonas</taxon>
    </lineage>
</organism>
<reference evidence="1 2" key="1">
    <citation type="submission" date="2020-08" db="EMBL/GenBank/DDBJ databases">
        <title>Genomic Encyclopedia of Type Strains, Phase IV (KMG-IV): sequencing the most valuable type-strain genomes for metagenomic binning, comparative biology and taxonomic classification.</title>
        <authorList>
            <person name="Goeker M."/>
        </authorList>
    </citation>
    <scope>NUCLEOTIDE SEQUENCE [LARGE SCALE GENOMIC DNA]</scope>
    <source>
        <strain evidence="1 2">DSM 102238</strain>
    </source>
</reference>